<evidence type="ECO:0000313" key="12">
    <source>
        <dbReference type="Proteomes" id="UP000281915"/>
    </source>
</evidence>
<proteinExistence type="inferred from homology"/>
<keyword evidence="7" id="KW-0449">Lipoprotein</keyword>
<dbReference type="Pfam" id="PF25198">
    <property type="entry name" value="Spore_GerAC_N"/>
    <property type="match status" value="1"/>
</dbReference>
<keyword evidence="8" id="KW-0812">Transmembrane</keyword>
<organism evidence="11 12">
    <name type="scientific">Brevibacillus panacihumi</name>
    <dbReference type="NCBI Taxonomy" id="497735"/>
    <lineage>
        <taxon>Bacteria</taxon>
        <taxon>Bacillati</taxon>
        <taxon>Bacillota</taxon>
        <taxon>Bacilli</taxon>
        <taxon>Bacillales</taxon>
        <taxon>Paenibacillaceae</taxon>
        <taxon>Brevibacillus</taxon>
    </lineage>
</organism>
<feature type="transmembrane region" description="Helical" evidence="8">
    <location>
        <begin position="37"/>
        <end position="55"/>
    </location>
</feature>
<evidence type="ECO:0000313" key="11">
    <source>
        <dbReference type="EMBL" id="RNB78366.1"/>
    </source>
</evidence>
<name>A0A3M8CRF6_9BACL</name>
<evidence type="ECO:0000256" key="5">
    <source>
        <dbReference type="ARBA" id="ARBA00023136"/>
    </source>
</evidence>
<accession>A0A3M8CRF6</accession>
<dbReference type="InterPro" id="IPR057336">
    <property type="entry name" value="GerAC_N"/>
</dbReference>
<evidence type="ECO:0000256" key="4">
    <source>
        <dbReference type="ARBA" id="ARBA00022729"/>
    </source>
</evidence>
<dbReference type="EMBL" id="RHHT01000025">
    <property type="protein sequence ID" value="RNB78366.1"/>
    <property type="molecule type" value="Genomic_DNA"/>
</dbReference>
<feature type="domain" description="Spore germination protein N-terminal" evidence="10">
    <location>
        <begin position="54"/>
        <end position="224"/>
    </location>
</feature>
<evidence type="ECO:0000256" key="1">
    <source>
        <dbReference type="ARBA" id="ARBA00004635"/>
    </source>
</evidence>
<dbReference type="GO" id="GO:0009847">
    <property type="term" value="P:spore germination"/>
    <property type="evidence" value="ECO:0007669"/>
    <property type="project" value="InterPro"/>
</dbReference>
<sequence>MVAHAQKAGPVWAQSCQTAILSGTDSKGGWRLNKSSLAFLVVLPLLFLGGCWSSVEINDRAFVRMMVLDKSEEGIELTLSLPLPSRLIPGQSGGTGNQNGKPYTFVTRTGRTIGEAFRLIQSDLSRKITFGQTSAVVIGSNLAKEGILPILEFIAREPRFHINSNLFVIQGKAIDITRAPTILERFPTEILLNYMKEAIIVKTNTNDALMATHYGGDMILPLLKMERKSIPSEKGENLWLQTAGGAFFKQGRLAGLLDIHQMRGALWILGQLDTAVITVKSEKANRYVNYMVKRLNTRIEPVVHGDQIAVVIRTKATASLISSDAEVDPLDPHEQKRMEKKLKAKVNEGIMQAIELARKADSDAYQISSHLDWTHPKLWKEKAPRWREIYRNQIKFLPQAEISINRVGAIKQPVRIHSMETEGDK</sequence>
<keyword evidence="6" id="KW-0564">Palmitate</keyword>
<evidence type="ECO:0000256" key="3">
    <source>
        <dbReference type="ARBA" id="ARBA00022544"/>
    </source>
</evidence>
<evidence type="ECO:0000256" key="7">
    <source>
        <dbReference type="ARBA" id="ARBA00023288"/>
    </source>
</evidence>
<feature type="domain" description="Spore germination GerAC-like C-terminal" evidence="9">
    <location>
        <begin position="244"/>
        <end position="408"/>
    </location>
</feature>
<comment type="caution">
    <text evidence="11">The sequence shown here is derived from an EMBL/GenBank/DDBJ whole genome shotgun (WGS) entry which is preliminary data.</text>
</comment>
<dbReference type="Proteomes" id="UP000281915">
    <property type="component" value="Unassembled WGS sequence"/>
</dbReference>
<dbReference type="Pfam" id="PF05504">
    <property type="entry name" value="Spore_GerAC"/>
    <property type="match status" value="1"/>
</dbReference>
<dbReference type="InterPro" id="IPR008844">
    <property type="entry name" value="Spore_GerAC-like"/>
</dbReference>
<evidence type="ECO:0000256" key="8">
    <source>
        <dbReference type="SAM" id="Phobius"/>
    </source>
</evidence>
<keyword evidence="8" id="KW-1133">Transmembrane helix</keyword>
<keyword evidence="3" id="KW-0309">Germination</keyword>
<protein>
    <submittedName>
        <fullName evidence="11">Ger(X)C family spore germination protein</fullName>
    </submittedName>
</protein>
<dbReference type="InterPro" id="IPR046953">
    <property type="entry name" value="Spore_GerAC-like_C"/>
</dbReference>
<dbReference type="InterPro" id="IPR038501">
    <property type="entry name" value="Spore_GerAC_C_sf"/>
</dbReference>
<dbReference type="PANTHER" id="PTHR35789:SF1">
    <property type="entry name" value="SPORE GERMINATION PROTEIN B3"/>
    <property type="match status" value="1"/>
</dbReference>
<evidence type="ECO:0000256" key="6">
    <source>
        <dbReference type="ARBA" id="ARBA00023139"/>
    </source>
</evidence>
<comment type="similarity">
    <text evidence="2">Belongs to the GerABKC lipoprotein family.</text>
</comment>
<keyword evidence="5 8" id="KW-0472">Membrane</keyword>
<dbReference type="GO" id="GO:0016020">
    <property type="term" value="C:membrane"/>
    <property type="evidence" value="ECO:0007669"/>
    <property type="project" value="UniProtKB-SubCell"/>
</dbReference>
<reference evidence="11 12" key="1">
    <citation type="submission" date="2018-10" db="EMBL/GenBank/DDBJ databases">
        <title>Phylogenomics of Brevibacillus.</title>
        <authorList>
            <person name="Dunlap C."/>
        </authorList>
    </citation>
    <scope>NUCLEOTIDE SEQUENCE [LARGE SCALE GENOMIC DNA]</scope>
    <source>
        <strain evidence="11 12">JCM 15085</strain>
    </source>
</reference>
<evidence type="ECO:0000256" key="2">
    <source>
        <dbReference type="ARBA" id="ARBA00007886"/>
    </source>
</evidence>
<dbReference type="Gene3D" id="3.30.300.210">
    <property type="entry name" value="Nutrient germinant receptor protein C, domain 3"/>
    <property type="match status" value="1"/>
</dbReference>
<dbReference type="PANTHER" id="PTHR35789">
    <property type="entry name" value="SPORE GERMINATION PROTEIN B3"/>
    <property type="match status" value="1"/>
</dbReference>
<comment type="subcellular location">
    <subcellularLocation>
        <location evidence="1">Membrane</location>
        <topology evidence="1">Lipid-anchor</topology>
    </subcellularLocation>
</comment>
<evidence type="ECO:0000259" key="9">
    <source>
        <dbReference type="Pfam" id="PF05504"/>
    </source>
</evidence>
<evidence type="ECO:0000259" key="10">
    <source>
        <dbReference type="Pfam" id="PF25198"/>
    </source>
</evidence>
<gene>
    <name evidence="11" type="ORF">EDM58_11195</name>
</gene>
<dbReference type="AlphaFoldDB" id="A0A3M8CRF6"/>
<dbReference type="NCBIfam" id="TIGR02887">
    <property type="entry name" value="spore_ger_x_C"/>
    <property type="match status" value="1"/>
</dbReference>
<keyword evidence="4" id="KW-0732">Signal</keyword>